<gene>
    <name evidence="2" type="ORF">HMI46_21820</name>
</gene>
<protein>
    <submittedName>
        <fullName evidence="2">ASCH domain-containing protein</fullName>
    </submittedName>
</protein>
<organism evidence="2 3">
    <name type="scientific">Paenibacillus alvei</name>
    <name type="common">Bacillus alvei</name>
    <dbReference type="NCBI Taxonomy" id="44250"/>
    <lineage>
        <taxon>Bacteria</taxon>
        <taxon>Bacillati</taxon>
        <taxon>Bacillota</taxon>
        <taxon>Bacilli</taxon>
        <taxon>Bacillales</taxon>
        <taxon>Paenibacillaceae</taxon>
        <taxon>Paenibacillus</taxon>
    </lineage>
</organism>
<dbReference type="InterPro" id="IPR015947">
    <property type="entry name" value="PUA-like_sf"/>
</dbReference>
<sequence>MKAITIIQPWATLIALGEKKFETRSWATKHRGDIAIHAGKKIDKKACEAEPIRSTLSDHGYTVDNLPTGAVVAMCQLEDCWEVIGEINFPVGGTAVLNDSTGTKVYGITPDNNELYFGDYSKGRFAWEINAVKWLEVPIPAKGQQGLWNWEPKEQGGILNEP</sequence>
<dbReference type="EMBL" id="JABFOR010000038">
    <property type="protein sequence ID" value="NOJ73174.1"/>
    <property type="molecule type" value="Genomic_DNA"/>
</dbReference>
<feature type="domain" description="ASCH" evidence="1">
    <location>
        <begin position="5"/>
        <end position="53"/>
    </location>
</feature>
<accession>A0AAP7A079</accession>
<dbReference type="Pfam" id="PF04266">
    <property type="entry name" value="ASCH"/>
    <property type="match status" value="1"/>
</dbReference>
<reference evidence="2 3" key="1">
    <citation type="submission" date="2020-05" db="EMBL/GenBank/DDBJ databases">
        <title>Whole genome sequencing and identification of novel metabolites from Paenibacillus alvei strain JR949.</title>
        <authorList>
            <person name="Rajendhran J."/>
            <person name="Sree Pranav P."/>
            <person name="Mahalakshmi B."/>
            <person name="Karthikeyan R."/>
        </authorList>
    </citation>
    <scope>NUCLEOTIDE SEQUENCE [LARGE SCALE GENOMIC DNA]</scope>
    <source>
        <strain evidence="2 3">JR949</strain>
    </source>
</reference>
<dbReference type="AlphaFoldDB" id="A0AAP7A079"/>
<evidence type="ECO:0000313" key="3">
    <source>
        <dbReference type="Proteomes" id="UP000552038"/>
    </source>
</evidence>
<comment type="caution">
    <text evidence="2">The sequence shown here is derived from an EMBL/GenBank/DDBJ whole genome shotgun (WGS) entry which is preliminary data.</text>
</comment>
<proteinExistence type="predicted"/>
<name>A0AAP7A079_PAEAL</name>
<dbReference type="Proteomes" id="UP000552038">
    <property type="component" value="Unassembled WGS sequence"/>
</dbReference>
<dbReference type="CDD" id="cd06554">
    <property type="entry name" value="ASCH_ASC-1_like"/>
    <property type="match status" value="1"/>
</dbReference>
<dbReference type="Gene3D" id="2.30.130.30">
    <property type="entry name" value="Hypothetical protein"/>
    <property type="match status" value="1"/>
</dbReference>
<dbReference type="SUPFAM" id="SSF88697">
    <property type="entry name" value="PUA domain-like"/>
    <property type="match status" value="1"/>
</dbReference>
<evidence type="ECO:0000259" key="1">
    <source>
        <dbReference type="Pfam" id="PF04266"/>
    </source>
</evidence>
<dbReference type="InterPro" id="IPR007374">
    <property type="entry name" value="ASCH_domain"/>
</dbReference>
<evidence type="ECO:0000313" key="2">
    <source>
        <dbReference type="EMBL" id="NOJ73174.1"/>
    </source>
</evidence>
<dbReference type="RefSeq" id="WP_171418797.1">
    <property type="nucleotide sequence ID" value="NZ_JABFOR010000038.1"/>
</dbReference>